<evidence type="ECO:0000313" key="3">
    <source>
        <dbReference type="EMBL" id="RLM87417.1"/>
    </source>
</evidence>
<dbReference type="AlphaFoldDB" id="A0A3L6QU99"/>
<keyword evidence="2" id="KW-1133">Transmembrane helix</keyword>
<dbReference type="OrthoDB" id="670669at2759"/>
<comment type="caution">
    <text evidence="3">The sequence shown here is derived from an EMBL/GenBank/DDBJ whole genome shotgun (WGS) entry which is preliminary data.</text>
</comment>
<evidence type="ECO:0000256" key="2">
    <source>
        <dbReference type="SAM" id="Phobius"/>
    </source>
</evidence>
<dbReference type="Proteomes" id="UP000275267">
    <property type="component" value="Unassembled WGS sequence"/>
</dbReference>
<keyword evidence="2" id="KW-0472">Membrane</keyword>
<accession>A0A3L6QU99</accession>
<gene>
    <name evidence="3" type="ORF">C2845_PM04G08070</name>
</gene>
<sequence>MGRHGQARSLSQATYLYPCLPVVCLTKAKREAEPATMAAPRRGKNTITRTACLALSLLLLLLVLLVTPAHSRPQGLTPTISGQKGSELRAWRKDVVIRPDRTTDLAPPAPKANSNVPGGPFG</sequence>
<organism evidence="3 4">
    <name type="scientific">Panicum miliaceum</name>
    <name type="common">Proso millet</name>
    <name type="synonym">Broomcorn millet</name>
    <dbReference type="NCBI Taxonomy" id="4540"/>
    <lineage>
        <taxon>Eukaryota</taxon>
        <taxon>Viridiplantae</taxon>
        <taxon>Streptophyta</taxon>
        <taxon>Embryophyta</taxon>
        <taxon>Tracheophyta</taxon>
        <taxon>Spermatophyta</taxon>
        <taxon>Magnoliopsida</taxon>
        <taxon>Liliopsida</taxon>
        <taxon>Poales</taxon>
        <taxon>Poaceae</taxon>
        <taxon>PACMAD clade</taxon>
        <taxon>Panicoideae</taxon>
        <taxon>Panicodae</taxon>
        <taxon>Paniceae</taxon>
        <taxon>Panicinae</taxon>
        <taxon>Panicum</taxon>
        <taxon>Panicum sect. Panicum</taxon>
    </lineage>
</organism>
<evidence type="ECO:0000256" key="1">
    <source>
        <dbReference type="SAM" id="MobiDB-lite"/>
    </source>
</evidence>
<feature type="transmembrane region" description="Helical" evidence="2">
    <location>
        <begin position="51"/>
        <end position="70"/>
    </location>
</feature>
<proteinExistence type="predicted"/>
<dbReference type="EMBL" id="PQIB02000011">
    <property type="protein sequence ID" value="RLM87417.1"/>
    <property type="molecule type" value="Genomic_DNA"/>
</dbReference>
<keyword evidence="2" id="KW-0812">Transmembrane</keyword>
<reference evidence="4" key="1">
    <citation type="journal article" date="2019" name="Nat. Commun.">
        <title>The genome of broomcorn millet.</title>
        <authorList>
            <person name="Zou C."/>
            <person name="Miki D."/>
            <person name="Li D."/>
            <person name="Tang Q."/>
            <person name="Xiao L."/>
            <person name="Rajput S."/>
            <person name="Deng P."/>
            <person name="Jia W."/>
            <person name="Huang R."/>
            <person name="Zhang M."/>
            <person name="Sun Y."/>
            <person name="Hu J."/>
            <person name="Fu X."/>
            <person name="Schnable P.S."/>
            <person name="Li F."/>
            <person name="Zhang H."/>
            <person name="Feng B."/>
            <person name="Zhu X."/>
            <person name="Liu R."/>
            <person name="Schnable J.C."/>
            <person name="Zhu J.-K."/>
            <person name="Zhang H."/>
        </authorList>
    </citation>
    <scope>NUCLEOTIDE SEQUENCE [LARGE SCALE GENOMIC DNA]</scope>
</reference>
<protein>
    <submittedName>
        <fullName evidence="3">Uncharacterized protein</fullName>
    </submittedName>
</protein>
<feature type="region of interest" description="Disordered" evidence="1">
    <location>
        <begin position="98"/>
        <end position="122"/>
    </location>
</feature>
<name>A0A3L6QU99_PANMI</name>
<keyword evidence="4" id="KW-1185">Reference proteome</keyword>
<evidence type="ECO:0000313" key="4">
    <source>
        <dbReference type="Proteomes" id="UP000275267"/>
    </source>
</evidence>